<dbReference type="AlphaFoldDB" id="A0A2V3U239"/>
<evidence type="ECO:0000256" key="1">
    <source>
        <dbReference type="SAM" id="MobiDB-lite"/>
    </source>
</evidence>
<dbReference type="InterPro" id="IPR000917">
    <property type="entry name" value="Sulfatase_N"/>
</dbReference>
<feature type="signal peptide" evidence="2">
    <location>
        <begin position="1"/>
        <end position="26"/>
    </location>
</feature>
<dbReference type="EMBL" id="QJJK01000008">
    <property type="protein sequence ID" value="PXW56351.1"/>
    <property type="molecule type" value="Genomic_DNA"/>
</dbReference>
<dbReference type="Gene3D" id="3.40.720.10">
    <property type="entry name" value="Alkaline Phosphatase, subunit A"/>
    <property type="match status" value="1"/>
</dbReference>
<dbReference type="Pfam" id="PF00884">
    <property type="entry name" value="Sulfatase"/>
    <property type="match status" value="1"/>
</dbReference>
<dbReference type="InterPro" id="IPR017850">
    <property type="entry name" value="Alkaline_phosphatase_core_sf"/>
</dbReference>
<dbReference type="RefSeq" id="WP_170147331.1">
    <property type="nucleotide sequence ID" value="NZ_JAHBRY010000001.1"/>
</dbReference>
<accession>A0A2V3U239</accession>
<dbReference type="CDD" id="cd16142">
    <property type="entry name" value="ARS_like"/>
    <property type="match status" value="1"/>
</dbReference>
<feature type="domain" description="Sulfatase N-terminal" evidence="3">
    <location>
        <begin position="46"/>
        <end position="374"/>
    </location>
</feature>
<dbReference type="Pfam" id="PF14707">
    <property type="entry name" value="Sulfatase_C"/>
    <property type="match status" value="1"/>
</dbReference>
<keyword evidence="2" id="KW-0732">Signal</keyword>
<feature type="chain" id="PRO_5015908776" evidence="2">
    <location>
        <begin position="27"/>
        <end position="538"/>
    </location>
</feature>
<dbReference type="PANTHER" id="PTHR43751">
    <property type="entry name" value="SULFATASE"/>
    <property type="match status" value="1"/>
</dbReference>
<dbReference type="Gene3D" id="3.30.1120.10">
    <property type="match status" value="1"/>
</dbReference>
<feature type="compositionally biased region" description="Low complexity" evidence="1">
    <location>
        <begin position="26"/>
        <end position="44"/>
    </location>
</feature>
<sequence length="538" mass="60078">MRVRHLLASVVFAGVTVGALTSPSLAQQRTSPPAQPQSQPATPSRPNILVIFGDDIGQTNLSTYSFGLMGYRTPNIDRIANEGLKFTDYYAEQSCTAGRSTFLTGQSTLRTGLSKVGLPGADVGLQATDATVASALKSLGYATGQFGKNHLGDRDEFLPTAHGFDEFFGNLYHLNAEEEPENFNYPQDPAFRQKFGPRGVIRSSADGRVEDTGPLTRKRMETVDDETSAAAIDFIDRQVKADKPFFVWMNTTRMHFRTHVRPENRSKPGLTALTEYADGMVETDKVIGTILSKLDQLKIAENTIVIYTTDNGPHQNSWPDAGTTPFRSEKNTNWEGAFRVPAMIRWPGHIQPASVANGIFSGLDWFPTLLAAAGDTDIKERLLKGIDLNGKQYKNHLDGYNQLDYLTGKTAQSARKEFFYFNDDGQLVALRYENWKVVFSEQRATGTLRIWAEPFTPLRVPKLFDLRSDPYERADLTSNSYYDWLIDRVYLLTPAQAYVAQFLGTFKEFPPAQRPASFSIDQIQERLEEQFKNAGSGQ</sequence>
<dbReference type="SUPFAM" id="SSF53649">
    <property type="entry name" value="Alkaline phosphatase-like"/>
    <property type="match status" value="1"/>
</dbReference>
<dbReference type="PANTHER" id="PTHR43751:SF2">
    <property type="entry name" value="SULFATASE N-TERMINAL DOMAIN-CONTAINING PROTEIN"/>
    <property type="match status" value="1"/>
</dbReference>
<protein>
    <submittedName>
        <fullName evidence="4">Arylsulfatase</fullName>
    </submittedName>
</protein>
<evidence type="ECO:0000259" key="3">
    <source>
        <dbReference type="Pfam" id="PF00884"/>
    </source>
</evidence>
<name>A0A2V3U239_9HYPH</name>
<evidence type="ECO:0000313" key="4">
    <source>
        <dbReference type="EMBL" id="PXW56351.1"/>
    </source>
</evidence>
<feature type="region of interest" description="Disordered" evidence="1">
    <location>
        <begin position="24"/>
        <end position="44"/>
    </location>
</feature>
<proteinExistence type="predicted"/>
<keyword evidence="5" id="KW-1185">Reference proteome</keyword>
<evidence type="ECO:0000256" key="2">
    <source>
        <dbReference type="SAM" id="SignalP"/>
    </source>
</evidence>
<evidence type="ECO:0000313" key="5">
    <source>
        <dbReference type="Proteomes" id="UP000248021"/>
    </source>
</evidence>
<dbReference type="Proteomes" id="UP000248021">
    <property type="component" value="Unassembled WGS sequence"/>
</dbReference>
<reference evidence="4 5" key="1">
    <citation type="submission" date="2018-05" db="EMBL/GenBank/DDBJ databases">
        <title>Genomic Encyclopedia of Type Strains, Phase IV (KMG-IV): sequencing the most valuable type-strain genomes for metagenomic binning, comparative biology and taxonomic classification.</title>
        <authorList>
            <person name="Goeker M."/>
        </authorList>
    </citation>
    <scope>NUCLEOTIDE SEQUENCE [LARGE SCALE GENOMIC DNA]</scope>
    <source>
        <strain evidence="4 5">DSM 6462</strain>
    </source>
</reference>
<organism evidence="4 5">
    <name type="scientific">Chelatococcus asaccharovorans</name>
    <dbReference type="NCBI Taxonomy" id="28210"/>
    <lineage>
        <taxon>Bacteria</taxon>
        <taxon>Pseudomonadati</taxon>
        <taxon>Pseudomonadota</taxon>
        <taxon>Alphaproteobacteria</taxon>
        <taxon>Hyphomicrobiales</taxon>
        <taxon>Chelatococcaceae</taxon>
        <taxon>Chelatococcus</taxon>
    </lineage>
</organism>
<dbReference type="InterPro" id="IPR052701">
    <property type="entry name" value="GAG_Ulvan_Degrading_Sulfatases"/>
</dbReference>
<comment type="caution">
    <text evidence="4">The sequence shown here is derived from an EMBL/GenBank/DDBJ whole genome shotgun (WGS) entry which is preliminary data.</text>
</comment>
<gene>
    <name evidence="4" type="ORF">C7450_108101</name>
</gene>